<dbReference type="SUPFAM" id="SSF63829">
    <property type="entry name" value="Calcium-dependent phosphotriesterase"/>
    <property type="match status" value="3"/>
</dbReference>
<dbReference type="Gene3D" id="2.130.10.10">
    <property type="entry name" value="YVTN repeat-like/Quinoprotein amine dehydrogenase"/>
    <property type="match status" value="3"/>
</dbReference>
<dbReference type="Proteomes" id="UP000202259">
    <property type="component" value="Chromosome"/>
</dbReference>
<sequence>MSKKFYLCFALLFSNISFAQESKLFKSFAIDNPMSYKFVMTIAQDKNGFMWFGGQEGLHRYDGHQLLSFYNKPLVDNSLSSNVISRIIIDSKQQLWIGTRGGGINLYQPESNSFRHLTTKTKHAQISNDGINTLFEDSEGKIWIGTENGLNILTITGDSWNVVQVQQKLAEKQSLSHNIVHSIIETDEHDIWVGTNGGGISVFDTNGNFKHTIKYAPKKADSYVNKYVNALFKDKQGNIWVGTVDKGLLKYSANNNIVAHFKFDVNNDKSISSDTIHNVYQDAGDNIWIATDNGLSIYDNKTDQFERFNYSVSNPYSVSSNYIMNFFEDQNGLMWIGTNNGLNRWDPTMTTFRQYTAREYPTLDRPNITSFSQASSQSIYFSAYNGRIYQLLANKDEVIELDLDGFFENLRVMTLFYDNNTLWVGTRASGLYHVNLTTKLIETYAHDELDFSSISANSVTDIIKDNKGQLWVSTFNQGLNRMNDDGSFTRYVSDKNNPELGPNHNAILHILEDEQGIIWIATYGGGLSRFDHRTENFQHIINDEADPNSLSSDLSWYLLLDNDKNLWVSTQAAGLNVLSYKDRVENNYRFKRIDTNDGMKSQTVYGMTQDKFNDIWLSSNQGITRFSVKSNIFKHFDLSHGLVDLDYNHGAIFNSLDNVIYFGAGKGVTSIRPDNNQNKISPIPVRLTNVFKLNEAMYFSSALTDLKSLELDYNDQLISFEYVGLNYAYPESTKYKYRLLGFDQEWLDAGKSRRATYTNLPAGKFQLQIIAGNSDNVWSDPGLSLDIIVKPAPWNTWWAYILYTSAVALALLYYSRFLNRKLVIEQQQKLYLEQQVHEKTEKFTSKNLELAQANKQLEKAAIVDKVTGVKSRRYLDIYIEQTSQLMHQMHQNLLPVQRDMLPRLYILMVQLKSDEDVSNSQLINLTDLLHYSRNNDDLVIRWSHDTFAVIGYEKGNNANELAARLSGRLTRVVDKATSINMAYSFFPFSRENPLDLTWDQISVLIEQALTYTDENKQLSWLGLCGPKSNTFDYLQLMQQGSLTNLKEQVITKSGLA</sequence>
<dbReference type="GO" id="GO:0000155">
    <property type="term" value="F:phosphorelay sensor kinase activity"/>
    <property type="evidence" value="ECO:0007669"/>
    <property type="project" value="TreeGrafter"/>
</dbReference>
<keyword evidence="2" id="KW-0472">Membrane</keyword>
<dbReference type="OrthoDB" id="9772100at2"/>
<feature type="transmembrane region" description="Helical" evidence="2">
    <location>
        <begin position="797"/>
        <end position="814"/>
    </location>
</feature>
<dbReference type="EMBL" id="CP020465">
    <property type="protein sequence ID" value="ASP48934.1"/>
    <property type="molecule type" value="Genomic_DNA"/>
</dbReference>
<keyword evidence="3" id="KW-0732">Signal</keyword>
<feature type="chain" id="PRO_5011228915" evidence="3">
    <location>
        <begin position="20"/>
        <end position="1056"/>
    </location>
</feature>
<name>A0A222GC47_9GAMM</name>
<evidence type="ECO:0000256" key="2">
    <source>
        <dbReference type="SAM" id="Phobius"/>
    </source>
</evidence>
<dbReference type="InterPro" id="IPR011110">
    <property type="entry name" value="Reg_prop"/>
</dbReference>
<dbReference type="InterPro" id="IPR015943">
    <property type="entry name" value="WD40/YVTN_repeat-like_dom_sf"/>
</dbReference>
<dbReference type="InterPro" id="IPR013783">
    <property type="entry name" value="Ig-like_fold"/>
</dbReference>
<keyword evidence="2" id="KW-0812">Transmembrane</keyword>
<dbReference type="Pfam" id="PF07495">
    <property type="entry name" value="Y_Y_Y"/>
    <property type="match status" value="1"/>
</dbReference>
<gene>
    <name evidence="5" type="ORF">B5D82_14855</name>
</gene>
<evidence type="ECO:0000259" key="4">
    <source>
        <dbReference type="Pfam" id="PF07495"/>
    </source>
</evidence>
<keyword evidence="1" id="KW-0597">Phosphoprotein</keyword>
<dbReference type="PANTHER" id="PTHR43547:SF2">
    <property type="entry name" value="HYBRID SIGNAL TRANSDUCTION HISTIDINE KINASE C"/>
    <property type="match status" value="1"/>
</dbReference>
<accession>A0A222GC47</accession>
<dbReference type="Pfam" id="PF07494">
    <property type="entry name" value="Reg_prop"/>
    <property type="match status" value="7"/>
</dbReference>
<dbReference type="InterPro" id="IPR043128">
    <property type="entry name" value="Rev_trsase/Diguanyl_cyclase"/>
</dbReference>
<evidence type="ECO:0000313" key="5">
    <source>
        <dbReference type="EMBL" id="ASP48934.1"/>
    </source>
</evidence>
<evidence type="ECO:0000256" key="3">
    <source>
        <dbReference type="SAM" id="SignalP"/>
    </source>
</evidence>
<dbReference type="Gene3D" id="3.30.70.270">
    <property type="match status" value="1"/>
</dbReference>
<dbReference type="PANTHER" id="PTHR43547">
    <property type="entry name" value="TWO-COMPONENT HISTIDINE KINASE"/>
    <property type="match status" value="1"/>
</dbReference>
<feature type="domain" description="Two component regulator three Y" evidence="4">
    <location>
        <begin position="726"/>
        <end position="790"/>
    </location>
</feature>
<evidence type="ECO:0000256" key="1">
    <source>
        <dbReference type="ARBA" id="ARBA00022553"/>
    </source>
</evidence>
<dbReference type="KEGG" id="cber:B5D82_14855"/>
<dbReference type="AlphaFoldDB" id="A0A222GC47"/>
<keyword evidence="6" id="KW-1185">Reference proteome</keyword>
<reference evidence="5 6" key="1">
    <citation type="submission" date="2017-08" db="EMBL/GenBank/DDBJ databases">
        <title>Complete genome of Colwellia sp. NB097-1, a psychrophile bacterium ioslated from Bering Sea.</title>
        <authorList>
            <person name="Chen X."/>
        </authorList>
    </citation>
    <scope>NUCLEOTIDE SEQUENCE [LARGE SCALE GENOMIC DNA]</scope>
    <source>
        <strain evidence="5 6">NB097-1</strain>
    </source>
</reference>
<dbReference type="Gene3D" id="2.60.40.10">
    <property type="entry name" value="Immunoglobulins"/>
    <property type="match status" value="1"/>
</dbReference>
<protein>
    <submittedName>
        <fullName evidence="5">Diguanylate cyclase</fullName>
    </submittedName>
</protein>
<proteinExistence type="predicted"/>
<feature type="signal peptide" evidence="3">
    <location>
        <begin position="1"/>
        <end position="19"/>
    </location>
</feature>
<dbReference type="RefSeq" id="WP_081152601.1">
    <property type="nucleotide sequence ID" value="NZ_CP020465.1"/>
</dbReference>
<dbReference type="InterPro" id="IPR011123">
    <property type="entry name" value="Y_Y_Y"/>
</dbReference>
<organism evidence="5 6">
    <name type="scientific">Cognaticolwellia beringensis</name>
    <dbReference type="NCBI Taxonomy" id="1967665"/>
    <lineage>
        <taxon>Bacteria</taxon>
        <taxon>Pseudomonadati</taxon>
        <taxon>Pseudomonadota</taxon>
        <taxon>Gammaproteobacteria</taxon>
        <taxon>Alteromonadales</taxon>
        <taxon>Colwelliaceae</taxon>
        <taxon>Cognaticolwellia</taxon>
    </lineage>
</organism>
<evidence type="ECO:0000313" key="6">
    <source>
        <dbReference type="Proteomes" id="UP000202259"/>
    </source>
</evidence>
<keyword evidence="2" id="KW-1133">Transmembrane helix</keyword>